<dbReference type="InterPro" id="IPR009057">
    <property type="entry name" value="Homeodomain-like_sf"/>
</dbReference>
<comment type="caution">
    <text evidence="4">The sequence shown here is derived from an EMBL/GenBank/DDBJ whole genome shotgun (WGS) entry which is preliminary data.</text>
</comment>
<organism evidence="4 5">
    <name type="scientific">Rubrobacter taiwanensis</name>
    <dbReference type="NCBI Taxonomy" id="185139"/>
    <lineage>
        <taxon>Bacteria</taxon>
        <taxon>Bacillati</taxon>
        <taxon>Actinomycetota</taxon>
        <taxon>Rubrobacteria</taxon>
        <taxon>Rubrobacterales</taxon>
        <taxon>Rubrobacteraceae</taxon>
        <taxon>Rubrobacter</taxon>
    </lineage>
</organism>
<keyword evidence="5" id="KW-1185">Reference proteome</keyword>
<dbReference type="EMBL" id="SKBU01000006">
    <property type="protein sequence ID" value="TCJ19817.1"/>
    <property type="molecule type" value="Genomic_DNA"/>
</dbReference>
<evidence type="ECO:0000313" key="5">
    <source>
        <dbReference type="Proteomes" id="UP000295244"/>
    </source>
</evidence>
<dbReference type="OrthoDB" id="1669699at2"/>
<dbReference type="InterPro" id="IPR041490">
    <property type="entry name" value="KstR2_TetR_C"/>
</dbReference>
<dbReference type="PANTHER" id="PTHR30055:SF200">
    <property type="entry name" value="HTH-TYPE TRANSCRIPTIONAL REPRESSOR BDCR"/>
    <property type="match status" value="1"/>
</dbReference>
<dbReference type="GO" id="GO:0003700">
    <property type="term" value="F:DNA-binding transcription factor activity"/>
    <property type="evidence" value="ECO:0007669"/>
    <property type="project" value="TreeGrafter"/>
</dbReference>
<sequence>MEHRCVTGSSRGEEGTRERVLGVALRLFAERGYEATGIRSIAAGVGITPAGLYHYAASKEEILLALMERGLERLISAARRALEDLESPEERLAALAYLHVLSHGRRRLLHLVNDTEFRVLGGENRARIGARRDEYEAYWREVIRRGVVEGVFRVDDVRLAGFALLQMCTGVAQWYSPEGGLSIEEISARFADMALALVRAERDGGPVRFAELGLAGLARYAEEGAPWECGVG</sequence>
<proteinExistence type="predicted"/>
<dbReference type="PRINTS" id="PR00455">
    <property type="entry name" value="HTHTETR"/>
</dbReference>
<dbReference type="Gene3D" id="1.10.357.10">
    <property type="entry name" value="Tetracycline Repressor, domain 2"/>
    <property type="match status" value="1"/>
</dbReference>
<dbReference type="SUPFAM" id="SSF48498">
    <property type="entry name" value="Tetracyclin repressor-like, C-terminal domain"/>
    <property type="match status" value="1"/>
</dbReference>
<dbReference type="AlphaFoldDB" id="A0A4R1BR89"/>
<dbReference type="Gene3D" id="1.10.10.60">
    <property type="entry name" value="Homeodomain-like"/>
    <property type="match status" value="1"/>
</dbReference>
<dbReference type="Proteomes" id="UP000295244">
    <property type="component" value="Unassembled WGS sequence"/>
</dbReference>
<dbReference type="PANTHER" id="PTHR30055">
    <property type="entry name" value="HTH-TYPE TRANSCRIPTIONAL REGULATOR RUTR"/>
    <property type="match status" value="1"/>
</dbReference>
<dbReference type="InterPro" id="IPR036271">
    <property type="entry name" value="Tet_transcr_reg_TetR-rel_C_sf"/>
</dbReference>
<gene>
    <name evidence="4" type="ORF">E0L93_02345</name>
</gene>
<protein>
    <submittedName>
        <fullName evidence="4">TetR/AcrR family transcriptional regulator</fullName>
    </submittedName>
</protein>
<evidence type="ECO:0000256" key="2">
    <source>
        <dbReference type="PROSITE-ProRule" id="PRU00335"/>
    </source>
</evidence>
<dbReference type="Pfam" id="PF00440">
    <property type="entry name" value="TetR_N"/>
    <property type="match status" value="1"/>
</dbReference>
<feature type="domain" description="HTH tetR-type" evidence="3">
    <location>
        <begin position="14"/>
        <end position="74"/>
    </location>
</feature>
<dbReference type="GO" id="GO:0000976">
    <property type="term" value="F:transcription cis-regulatory region binding"/>
    <property type="evidence" value="ECO:0007669"/>
    <property type="project" value="TreeGrafter"/>
</dbReference>
<dbReference type="PROSITE" id="PS50977">
    <property type="entry name" value="HTH_TETR_2"/>
    <property type="match status" value="1"/>
</dbReference>
<dbReference type="SUPFAM" id="SSF46689">
    <property type="entry name" value="Homeodomain-like"/>
    <property type="match status" value="1"/>
</dbReference>
<evidence type="ECO:0000256" key="1">
    <source>
        <dbReference type="ARBA" id="ARBA00023125"/>
    </source>
</evidence>
<dbReference type="InterPro" id="IPR001647">
    <property type="entry name" value="HTH_TetR"/>
</dbReference>
<accession>A0A4R1BR89</accession>
<name>A0A4R1BR89_9ACTN</name>
<keyword evidence="1 2" id="KW-0238">DNA-binding</keyword>
<dbReference type="InterPro" id="IPR050109">
    <property type="entry name" value="HTH-type_TetR-like_transc_reg"/>
</dbReference>
<evidence type="ECO:0000313" key="4">
    <source>
        <dbReference type="EMBL" id="TCJ19817.1"/>
    </source>
</evidence>
<dbReference type="Pfam" id="PF17932">
    <property type="entry name" value="TetR_C_24"/>
    <property type="match status" value="1"/>
</dbReference>
<reference evidence="4 5" key="1">
    <citation type="submission" date="2019-03" db="EMBL/GenBank/DDBJ databases">
        <title>Whole genome sequence of a novel Rubrobacter taiwanensis strain, isolated from Yellowstone National Park.</title>
        <authorList>
            <person name="Freed S."/>
            <person name="Ramaley R.F."/>
            <person name="Kyndt J.A."/>
        </authorList>
    </citation>
    <scope>NUCLEOTIDE SEQUENCE [LARGE SCALE GENOMIC DNA]</scope>
    <source>
        <strain evidence="4 5">Yellowstone</strain>
    </source>
</reference>
<feature type="DNA-binding region" description="H-T-H motif" evidence="2">
    <location>
        <begin position="37"/>
        <end position="56"/>
    </location>
</feature>
<evidence type="ECO:0000259" key="3">
    <source>
        <dbReference type="PROSITE" id="PS50977"/>
    </source>
</evidence>